<proteinExistence type="predicted"/>
<dbReference type="Pfam" id="PF06371">
    <property type="entry name" value="Drf_GBD"/>
    <property type="match status" value="1"/>
</dbReference>
<dbReference type="InterPro" id="IPR011989">
    <property type="entry name" value="ARM-like"/>
</dbReference>
<keyword evidence="1" id="KW-1133">Transmembrane helix</keyword>
<dbReference type="SUPFAM" id="SSF48371">
    <property type="entry name" value="ARM repeat"/>
    <property type="match status" value="1"/>
</dbReference>
<keyword evidence="4" id="KW-1185">Reference proteome</keyword>
<sequence length="322" mass="37120">MESHYFCVQDETELQSWKNHLSSSIADIVLYFFCFVLVTSSLTPSPSSPLITATKATPSQVIPIDKENKEGEKEKEGIAKSPTVGRLYLSFSSLLLITKKIEIRLTEYPFGQDKHCELSDLKKLLLVFETKRYNRDVQFMELIQELKIPEKARPQMMKVGREQKVRMLEEHQERKKKKPKQDAKVWANKFASTSQVNSNSLQTFAVVLRDEKPTFALQFIRELGLSHLCRLARDGRFANDMLFCKELINVFKALVDLDGTMPDMIKHDNCIRVIVDQLNVNDTKTREQVVKLLASMVGYEGDENYTASNKVLEGLQIFFFFF</sequence>
<dbReference type="GO" id="GO:0030036">
    <property type="term" value="P:actin cytoskeleton organization"/>
    <property type="evidence" value="ECO:0007669"/>
    <property type="project" value="InterPro"/>
</dbReference>
<evidence type="ECO:0000259" key="2">
    <source>
        <dbReference type="PROSITE" id="PS50003"/>
    </source>
</evidence>
<dbReference type="GO" id="GO:0031267">
    <property type="term" value="F:small GTPase binding"/>
    <property type="evidence" value="ECO:0007669"/>
    <property type="project" value="InterPro"/>
</dbReference>
<evidence type="ECO:0000313" key="3">
    <source>
        <dbReference type="EMBL" id="ETO06976.1"/>
    </source>
</evidence>
<feature type="domain" description="PH" evidence="2">
    <location>
        <begin position="1"/>
        <end position="26"/>
    </location>
</feature>
<keyword evidence="1" id="KW-0472">Membrane</keyword>
<dbReference type="InterPro" id="IPR016024">
    <property type="entry name" value="ARM-type_fold"/>
</dbReference>
<dbReference type="Proteomes" id="UP000023152">
    <property type="component" value="Unassembled WGS sequence"/>
</dbReference>
<comment type="caution">
    <text evidence="3">The sequence shown here is derived from an EMBL/GenBank/DDBJ whole genome shotgun (WGS) entry which is preliminary data.</text>
</comment>
<dbReference type="InterPro" id="IPR010473">
    <property type="entry name" value="GTPase-bd"/>
</dbReference>
<dbReference type="SMART" id="SM01140">
    <property type="entry name" value="Drf_GBD"/>
    <property type="match status" value="1"/>
</dbReference>
<accession>X6M060</accession>
<keyword evidence="1" id="KW-0812">Transmembrane</keyword>
<evidence type="ECO:0000256" key="1">
    <source>
        <dbReference type="SAM" id="Phobius"/>
    </source>
</evidence>
<gene>
    <name evidence="3" type="ORF">RFI_30416</name>
</gene>
<dbReference type="Gene3D" id="1.25.10.10">
    <property type="entry name" value="Leucine-rich Repeat Variant"/>
    <property type="match status" value="1"/>
</dbReference>
<feature type="transmembrane region" description="Helical" evidence="1">
    <location>
        <begin position="21"/>
        <end position="42"/>
    </location>
</feature>
<dbReference type="InterPro" id="IPR001849">
    <property type="entry name" value="PH_domain"/>
</dbReference>
<evidence type="ECO:0000313" key="4">
    <source>
        <dbReference type="Proteomes" id="UP000023152"/>
    </source>
</evidence>
<dbReference type="AlphaFoldDB" id="X6M060"/>
<organism evidence="3 4">
    <name type="scientific">Reticulomyxa filosa</name>
    <dbReference type="NCBI Taxonomy" id="46433"/>
    <lineage>
        <taxon>Eukaryota</taxon>
        <taxon>Sar</taxon>
        <taxon>Rhizaria</taxon>
        <taxon>Retaria</taxon>
        <taxon>Foraminifera</taxon>
        <taxon>Monothalamids</taxon>
        <taxon>Reticulomyxidae</taxon>
        <taxon>Reticulomyxa</taxon>
    </lineage>
</organism>
<reference evidence="3 4" key="1">
    <citation type="journal article" date="2013" name="Curr. Biol.">
        <title>The Genome of the Foraminiferan Reticulomyxa filosa.</title>
        <authorList>
            <person name="Glockner G."/>
            <person name="Hulsmann N."/>
            <person name="Schleicher M."/>
            <person name="Noegel A.A."/>
            <person name="Eichinger L."/>
            <person name="Gallinger C."/>
            <person name="Pawlowski J."/>
            <person name="Sierra R."/>
            <person name="Euteneuer U."/>
            <person name="Pillet L."/>
            <person name="Moustafa A."/>
            <person name="Platzer M."/>
            <person name="Groth M."/>
            <person name="Szafranski K."/>
            <person name="Schliwa M."/>
        </authorList>
    </citation>
    <scope>NUCLEOTIDE SEQUENCE [LARGE SCALE GENOMIC DNA]</scope>
</reference>
<dbReference type="PROSITE" id="PS50003">
    <property type="entry name" value="PH_DOMAIN"/>
    <property type="match status" value="1"/>
</dbReference>
<protein>
    <recommendedName>
        <fullName evidence="2">PH domain-containing protein</fullName>
    </recommendedName>
</protein>
<dbReference type="EMBL" id="ASPP01026644">
    <property type="protein sequence ID" value="ETO06976.1"/>
    <property type="molecule type" value="Genomic_DNA"/>
</dbReference>
<name>X6M060_RETFI</name>
<dbReference type="GO" id="GO:0003779">
    <property type="term" value="F:actin binding"/>
    <property type="evidence" value="ECO:0007669"/>
    <property type="project" value="InterPro"/>
</dbReference>